<evidence type="ECO:0000256" key="3">
    <source>
        <dbReference type="SAM" id="MobiDB-lite"/>
    </source>
</evidence>
<evidence type="ECO:0000256" key="2">
    <source>
        <dbReference type="PROSITE-ProRule" id="PRU00117"/>
    </source>
</evidence>
<dbReference type="AlphaFoldDB" id="A0A426ZTE3"/>
<dbReference type="InterPro" id="IPR004088">
    <property type="entry name" value="KH_dom_type_1"/>
</dbReference>
<keyword evidence="1" id="KW-0677">Repeat</keyword>
<dbReference type="CDD" id="cd22459">
    <property type="entry name" value="KH-I_PEPPER_rpt1_like"/>
    <property type="match status" value="1"/>
</dbReference>
<accession>A0A426ZTE3</accession>
<dbReference type="Gene3D" id="3.30.310.210">
    <property type="match status" value="1"/>
</dbReference>
<dbReference type="InterPro" id="IPR036612">
    <property type="entry name" value="KH_dom_type_1_sf"/>
</dbReference>
<dbReference type="InterPro" id="IPR004087">
    <property type="entry name" value="KH_dom"/>
</dbReference>
<evidence type="ECO:0000313" key="6">
    <source>
        <dbReference type="Proteomes" id="UP000287651"/>
    </source>
</evidence>
<organism evidence="5 6">
    <name type="scientific">Ensete ventricosum</name>
    <name type="common">Abyssinian banana</name>
    <name type="synonym">Musa ensete</name>
    <dbReference type="NCBI Taxonomy" id="4639"/>
    <lineage>
        <taxon>Eukaryota</taxon>
        <taxon>Viridiplantae</taxon>
        <taxon>Streptophyta</taxon>
        <taxon>Embryophyta</taxon>
        <taxon>Tracheophyta</taxon>
        <taxon>Spermatophyta</taxon>
        <taxon>Magnoliopsida</taxon>
        <taxon>Liliopsida</taxon>
        <taxon>Zingiberales</taxon>
        <taxon>Musaceae</taxon>
        <taxon>Ensete</taxon>
    </lineage>
</organism>
<evidence type="ECO:0000256" key="1">
    <source>
        <dbReference type="ARBA" id="ARBA00022737"/>
    </source>
</evidence>
<gene>
    <name evidence="5" type="ORF">B296_00006529</name>
</gene>
<comment type="caution">
    <text evidence="5">The sequence shown here is derived from an EMBL/GenBank/DDBJ whole genome shotgun (WGS) entry which is preliminary data.</text>
</comment>
<dbReference type="Proteomes" id="UP000287651">
    <property type="component" value="Unassembled WGS sequence"/>
</dbReference>
<dbReference type="SMART" id="SM00322">
    <property type="entry name" value="KH"/>
    <property type="match status" value="1"/>
</dbReference>
<proteinExistence type="predicted"/>
<dbReference type="Pfam" id="PF00013">
    <property type="entry name" value="KH_1"/>
    <property type="match status" value="2"/>
</dbReference>
<evidence type="ECO:0000259" key="4">
    <source>
        <dbReference type="SMART" id="SM00322"/>
    </source>
</evidence>
<evidence type="ECO:0000313" key="5">
    <source>
        <dbReference type="EMBL" id="RRT67293.1"/>
    </source>
</evidence>
<reference evidence="5 6" key="1">
    <citation type="journal article" date="2014" name="Agronomy (Basel)">
        <title>A Draft Genome Sequence for Ensete ventricosum, the Drought-Tolerant Tree Against Hunger.</title>
        <authorList>
            <person name="Harrison J."/>
            <person name="Moore K.A."/>
            <person name="Paszkiewicz K."/>
            <person name="Jones T."/>
            <person name="Grant M."/>
            <person name="Ambacheew D."/>
            <person name="Muzemil S."/>
            <person name="Studholme D.J."/>
        </authorList>
    </citation>
    <scope>NUCLEOTIDE SEQUENCE [LARGE SCALE GENOMIC DNA]</scope>
</reference>
<feature type="domain" description="K Homology" evidence="4">
    <location>
        <begin position="88"/>
        <end position="167"/>
    </location>
</feature>
<sequence length="231" mass="24590">MAAEPQNAAGNETFAEADTKAEVPSSPAAEAEIEENDAAAEEDDDVEEEEEDEDEEEEVAKDESPPAEAAPTAQGGRAEVRKWPGWPGDNVFRLVVPVLKVGSIIGRKGELIKKLCEETKARVRILEGPIGVNDRIVSLSPLVLISGKEEPEAEISPAMDAMLRIFKRVNGISDSNSNSVSASGTCSVRLLVAASQAVNLIGKKGEAIRSIQESSNATVRVLSGMCFYVLA</sequence>
<dbReference type="SUPFAM" id="SSF54791">
    <property type="entry name" value="Eukaryotic type KH-domain (KH-domain type I)"/>
    <property type="match status" value="2"/>
</dbReference>
<dbReference type="PANTHER" id="PTHR10288">
    <property type="entry name" value="KH DOMAIN CONTAINING RNA BINDING PROTEIN"/>
    <property type="match status" value="1"/>
</dbReference>
<keyword evidence="2" id="KW-0694">RNA-binding</keyword>
<feature type="region of interest" description="Disordered" evidence="3">
    <location>
        <begin position="1"/>
        <end position="82"/>
    </location>
</feature>
<dbReference type="GO" id="GO:0003723">
    <property type="term" value="F:RNA binding"/>
    <property type="evidence" value="ECO:0007669"/>
    <property type="project" value="UniProtKB-UniRule"/>
</dbReference>
<feature type="compositionally biased region" description="Acidic residues" evidence="3">
    <location>
        <begin position="31"/>
        <end position="60"/>
    </location>
</feature>
<dbReference type="EMBL" id="AMZH03005092">
    <property type="protein sequence ID" value="RRT67293.1"/>
    <property type="molecule type" value="Genomic_DNA"/>
</dbReference>
<dbReference type="PROSITE" id="PS50084">
    <property type="entry name" value="KH_TYPE_1"/>
    <property type="match status" value="2"/>
</dbReference>
<protein>
    <recommendedName>
        <fullName evidence="4">K Homology domain-containing protein</fullName>
    </recommendedName>
</protein>
<name>A0A426ZTE3_ENSVE</name>